<dbReference type="EMBL" id="JBHTLH010000001">
    <property type="protein sequence ID" value="MFD1123754.1"/>
    <property type="molecule type" value="Genomic_DNA"/>
</dbReference>
<protein>
    <recommendedName>
        <fullName evidence="3">Single-stranded DNA-binding protein</fullName>
    </recommendedName>
</protein>
<evidence type="ECO:0000313" key="1">
    <source>
        <dbReference type="EMBL" id="MFD1123754.1"/>
    </source>
</evidence>
<accession>A0ABW3PB84</accession>
<evidence type="ECO:0008006" key="3">
    <source>
        <dbReference type="Google" id="ProtNLM"/>
    </source>
</evidence>
<reference evidence="2" key="1">
    <citation type="journal article" date="2019" name="Int. J. Syst. Evol. Microbiol.">
        <title>The Global Catalogue of Microorganisms (GCM) 10K type strain sequencing project: providing services to taxonomists for standard genome sequencing and annotation.</title>
        <authorList>
            <consortium name="The Broad Institute Genomics Platform"/>
            <consortium name="The Broad Institute Genome Sequencing Center for Infectious Disease"/>
            <person name="Wu L."/>
            <person name="Ma J."/>
        </authorList>
    </citation>
    <scope>NUCLEOTIDE SEQUENCE [LARGE SCALE GENOMIC DNA]</scope>
    <source>
        <strain evidence="2">CCUG 71848</strain>
    </source>
</reference>
<organism evidence="1 2">
    <name type="scientific">Lentilactobacillus raoultii</name>
    <dbReference type="NCBI Taxonomy" id="1987503"/>
    <lineage>
        <taxon>Bacteria</taxon>
        <taxon>Bacillati</taxon>
        <taxon>Bacillota</taxon>
        <taxon>Bacilli</taxon>
        <taxon>Lactobacillales</taxon>
        <taxon>Lactobacillaceae</taxon>
        <taxon>Lentilactobacillus</taxon>
    </lineage>
</organism>
<dbReference type="RefSeq" id="WP_121979411.1">
    <property type="nucleotide sequence ID" value="NZ_JBHTLH010000001.1"/>
</dbReference>
<evidence type="ECO:0000313" key="2">
    <source>
        <dbReference type="Proteomes" id="UP001597156"/>
    </source>
</evidence>
<gene>
    <name evidence="1" type="ORF">ACFQ22_00045</name>
</gene>
<name>A0ABW3PB84_9LACO</name>
<dbReference type="Proteomes" id="UP001597156">
    <property type="component" value="Unassembled WGS sequence"/>
</dbReference>
<proteinExistence type="predicted"/>
<sequence length="163" mass="19256">MEPKIRINLKEKGGNDRFCFSAKFEKYGFKYTDRSKTHAQPTLLLKDVMDEERNLLTDHLWFNLTKGFKNLGILHVGDVLRFNGRVKSYQKGYQGHQPEISRTLTIDYKIDRPTKVQLKDCCNDQKIHQTFLGENWQVCNQIYDMYQADYQSRGIPVPYSSYF</sequence>
<keyword evidence="2" id="KW-1185">Reference proteome</keyword>
<comment type="caution">
    <text evidence="1">The sequence shown here is derived from an EMBL/GenBank/DDBJ whole genome shotgun (WGS) entry which is preliminary data.</text>
</comment>